<dbReference type="AlphaFoldDB" id="A0AAN8SJL8"/>
<dbReference type="EMBL" id="JAWJWE010000001">
    <property type="protein sequence ID" value="KAK6645230.1"/>
    <property type="molecule type" value="Genomic_DNA"/>
</dbReference>
<reference evidence="3 4" key="1">
    <citation type="submission" date="2023-10" db="EMBL/GenBank/DDBJ databases">
        <title>Genomes of two closely related lineages of the louse Polyplax serrata with different host specificities.</title>
        <authorList>
            <person name="Martinu J."/>
            <person name="Tarabai H."/>
            <person name="Stefka J."/>
            <person name="Hypsa V."/>
        </authorList>
    </citation>
    <scope>NUCLEOTIDE SEQUENCE [LARGE SCALE GENOMIC DNA]</scope>
    <source>
        <strain evidence="3">HR10_N</strain>
    </source>
</reference>
<feature type="compositionally biased region" description="Polar residues" evidence="2">
    <location>
        <begin position="1"/>
        <end position="22"/>
    </location>
</feature>
<name>A0AAN8SJL8_POLSC</name>
<organism evidence="3 4">
    <name type="scientific">Polyplax serrata</name>
    <name type="common">Common mouse louse</name>
    <dbReference type="NCBI Taxonomy" id="468196"/>
    <lineage>
        <taxon>Eukaryota</taxon>
        <taxon>Metazoa</taxon>
        <taxon>Ecdysozoa</taxon>
        <taxon>Arthropoda</taxon>
        <taxon>Hexapoda</taxon>
        <taxon>Insecta</taxon>
        <taxon>Pterygota</taxon>
        <taxon>Neoptera</taxon>
        <taxon>Paraneoptera</taxon>
        <taxon>Psocodea</taxon>
        <taxon>Troctomorpha</taxon>
        <taxon>Phthiraptera</taxon>
        <taxon>Anoplura</taxon>
        <taxon>Polyplacidae</taxon>
        <taxon>Polyplax</taxon>
    </lineage>
</organism>
<evidence type="ECO:0000313" key="4">
    <source>
        <dbReference type="Proteomes" id="UP001372834"/>
    </source>
</evidence>
<evidence type="ECO:0000256" key="1">
    <source>
        <dbReference type="SAM" id="Coils"/>
    </source>
</evidence>
<dbReference type="Proteomes" id="UP001372834">
    <property type="component" value="Unassembled WGS sequence"/>
</dbReference>
<gene>
    <name evidence="3" type="ORF">RUM43_001506</name>
</gene>
<sequence>MNSSKFSASKNGKQVQKSPENRSSVKKSQKDEKVKEVIKNRIANAGSLIPVLKPILNNKKGALKENEKTSSKENKNTHSKEIKNTSTKENKNTNSKENRYTHSQETKNTISKENKNANSKENKNTTCKKKPEAICNTKLQKLEERDEAFGEYCDQIEALKLKIANFKEAGKLGKAVKCDICRNPLTRKMISEPLVFGKLKHKRRNHDYAGEVQNDVSQLSDNCLKTSADLSNDLKNNLKNYSHTQDIENGSAKVQKVFRRARSLTLFKTTDGISSTNKVFGSRERVKLENAADSKKAAKANSGKIDSCQKVRKEFSDSVNFMNDINGKSIKIKHVDGNGVPRVTIPLLKEDLNTPSPPIEDIESENESNEIDSWARELNKNSKSVTNLKNKVFELQKTCNEYSLKCNDIQLRLVSFSKKIQWDRILLRKIDAIDCSKSDEDIVQNHGKQMEFRLRELDQELDMLVKLNCVLLQQKLLLDNYVGEDYGSRGEELPVDGRVIAMKKLEKQHHTAEKIVNEKQNAINQLKEILNVMKNQENFSLKQKYLMESKMKELRKL</sequence>
<keyword evidence="1" id="KW-0175">Coiled coil</keyword>
<evidence type="ECO:0000256" key="2">
    <source>
        <dbReference type="SAM" id="MobiDB-lite"/>
    </source>
</evidence>
<proteinExistence type="predicted"/>
<evidence type="ECO:0000313" key="3">
    <source>
        <dbReference type="EMBL" id="KAK6645230.1"/>
    </source>
</evidence>
<feature type="coiled-coil region" evidence="1">
    <location>
        <begin position="502"/>
        <end position="536"/>
    </location>
</feature>
<comment type="caution">
    <text evidence="3">The sequence shown here is derived from an EMBL/GenBank/DDBJ whole genome shotgun (WGS) entry which is preliminary data.</text>
</comment>
<protein>
    <submittedName>
        <fullName evidence="3">Uncharacterized protein</fullName>
    </submittedName>
</protein>
<accession>A0AAN8SJL8</accession>
<feature type="compositionally biased region" description="Basic and acidic residues" evidence="2">
    <location>
        <begin position="28"/>
        <end position="39"/>
    </location>
</feature>
<feature type="compositionally biased region" description="Basic and acidic residues" evidence="2">
    <location>
        <begin position="62"/>
        <end position="123"/>
    </location>
</feature>
<feature type="region of interest" description="Disordered" evidence="2">
    <location>
        <begin position="1"/>
        <end position="127"/>
    </location>
</feature>